<feature type="region of interest" description="Disordered" evidence="1">
    <location>
        <begin position="1"/>
        <end position="63"/>
    </location>
</feature>
<dbReference type="OrthoDB" id="3789307at2759"/>
<evidence type="ECO:0000313" key="3">
    <source>
        <dbReference type="Proteomes" id="UP000813461"/>
    </source>
</evidence>
<accession>A0A8K0RD23</accession>
<protein>
    <submittedName>
        <fullName evidence="2">Uncharacterized protein</fullName>
    </submittedName>
</protein>
<evidence type="ECO:0000256" key="1">
    <source>
        <dbReference type="SAM" id="MobiDB-lite"/>
    </source>
</evidence>
<dbReference type="AlphaFoldDB" id="A0A8K0RD23"/>
<sequence>MESSTHPPAGPQLNAPDTSVARNHQSQNRYRKRYGTGSGNPPRASLMTAASFPKQSSASDSVSTTATISSVKDMDFTGFESTHAIPIGHEADQNFLMRIVVDVLAFTYRVKQLDLEVALLGCSLHGRMRAASNRNGRRSVLTFDDTVFASYLGRICVEMCGWHRYSHDGSPDPEKRKKLLDNVVRPAQTWGIDPGYFLDKLMEFERHRCIPGKEKETLLYSETSRKFGLNIFKKKWTNTIQHRALAERLAADGFVVRTLFPQEEVGTIISTAIAKFAKRHCKHDMHMVTPRPYANPIAISLGETLWNNWRLEMQDRQDTHNDDHHSSHNNSTVRSTNAVTGARSNIARSASQLSQGVFMSQKSDTLVATPRVSLTTQLSTRSIIHSRAQE</sequence>
<name>A0A8K0RD23_9PLEO</name>
<feature type="compositionally biased region" description="Polar residues" evidence="1">
    <location>
        <begin position="15"/>
        <end position="28"/>
    </location>
</feature>
<gene>
    <name evidence="2" type="ORF">FB567DRAFT_284872</name>
</gene>
<keyword evidence="3" id="KW-1185">Reference proteome</keyword>
<organism evidence="2 3">
    <name type="scientific">Paraphoma chrysanthemicola</name>
    <dbReference type="NCBI Taxonomy" id="798071"/>
    <lineage>
        <taxon>Eukaryota</taxon>
        <taxon>Fungi</taxon>
        <taxon>Dikarya</taxon>
        <taxon>Ascomycota</taxon>
        <taxon>Pezizomycotina</taxon>
        <taxon>Dothideomycetes</taxon>
        <taxon>Pleosporomycetidae</taxon>
        <taxon>Pleosporales</taxon>
        <taxon>Pleosporineae</taxon>
        <taxon>Phaeosphaeriaceae</taxon>
        <taxon>Paraphoma</taxon>
    </lineage>
</organism>
<dbReference type="EMBL" id="JAGMVJ010000005">
    <property type="protein sequence ID" value="KAH7090181.1"/>
    <property type="molecule type" value="Genomic_DNA"/>
</dbReference>
<feature type="region of interest" description="Disordered" evidence="1">
    <location>
        <begin position="317"/>
        <end position="337"/>
    </location>
</feature>
<proteinExistence type="predicted"/>
<evidence type="ECO:0000313" key="2">
    <source>
        <dbReference type="EMBL" id="KAH7090181.1"/>
    </source>
</evidence>
<reference evidence="2" key="1">
    <citation type="journal article" date="2021" name="Nat. Commun.">
        <title>Genetic determinants of endophytism in the Arabidopsis root mycobiome.</title>
        <authorList>
            <person name="Mesny F."/>
            <person name="Miyauchi S."/>
            <person name="Thiergart T."/>
            <person name="Pickel B."/>
            <person name="Atanasova L."/>
            <person name="Karlsson M."/>
            <person name="Huettel B."/>
            <person name="Barry K.W."/>
            <person name="Haridas S."/>
            <person name="Chen C."/>
            <person name="Bauer D."/>
            <person name="Andreopoulos W."/>
            <person name="Pangilinan J."/>
            <person name="LaButti K."/>
            <person name="Riley R."/>
            <person name="Lipzen A."/>
            <person name="Clum A."/>
            <person name="Drula E."/>
            <person name="Henrissat B."/>
            <person name="Kohler A."/>
            <person name="Grigoriev I.V."/>
            <person name="Martin F.M."/>
            <person name="Hacquard S."/>
        </authorList>
    </citation>
    <scope>NUCLEOTIDE SEQUENCE</scope>
    <source>
        <strain evidence="2">MPI-SDFR-AT-0120</strain>
    </source>
</reference>
<feature type="compositionally biased region" description="Basic and acidic residues" evidence="1">
    <location>
        <begin position="317"/>
        <end position="326"/>
    </location>
</feature>
<dbReference type="Proteomes" id="UP000813461">
    <property type="component" value="Unassembled WGS sequence"/>
</dbReference>
<comment type="caution">
    <text evidence="2">The sequence shown here is derived from an EMBL/GenBank/DDBJ whole genome shotgun (WGS) entry which is preliminary data.</text>
</comment>